<dbReference type="PANTHER" id="PTHR13155">
    <property type="entry name" value="A-KINASE ANCHOR PROTEINS"/>
    <property type="match status" value="1"/>
</dbReference>
<keyword evidence="2" id="KW-1133">Transmembrane helix</keyword>
<dbReference type="PROSITE" id="PS50132">
    <property type="entry name" value="RGS"/>
    <property type="match status" value="1"/>
</dbReference>
<name>A0ABR3P8P5_9PEZI</name>
<evidence type="ECO:0000256" key="2">
    <source>
        <dbReference type="SAM" id="Phobius"/>
    </source>
</evidence>
<gene>
    <name evidence="4" type="ORF">AAFC00_002519</name>
</gene>
<feature type="domain" description="RGS" evidence="3">
    <location>
        <begin position="181"/>
        <end position="259"/>
    </location>
</feature>
<feature type="compositionally biased region" description="Low complexity" evidence="1">
    <location>
        <begin position="133"/>
        <end position="147"/>
    </location>
</feature>
<dbReference type="PANTHER" id="PTHR13155:SF1">
    <property type="entry name" value="A-KINASE ANCHOR PROTEIN 10, MITOCHONDRIAL"/>
    <property type="match status" value="1"/>
</dbReference>
<evidence type="ECO:0000256" key="1">
    <source>
        <dbReference type="SAM" id="MobiDB-lite"/>
    </source>
</evidence>
<proteinExistence type="predicted"/>
<feature type="transmembrane region" description="Helical" evidence="2">
    <location>
        <begin position="296"/>
        <end position="315"/>
    </location>
</feature>
<sequence length="374" mass="42566">MAASSHIDVSRNRLPNLWEVLSRSTKAPVDLYSFYIYMRDQQRSVDYLDFWLDVSQHMSLCRHYVRGLRRSVLAETPELEKAGSKRSSQILEHYGSDNYDSSLAGPSSPFVFDKSNLSSPDHRVSAFLRTQTSGSNHSPSNSHDSNNTPLSDQPPRASFMHSSNSNSPHTMDHSPSSNNVSRQDIRASAEKILYTYLLQGSEREIIIPVGVLNDITHAIESEGRDDPEVFDAAKDYVFQAMERDAYPGFLRTKALGNIIQPSMLLRLIAGLVAMFGALWTAFILIFLNYDRATRCWLILPFTIAIYFLATHQYMLDPVLAYTGYSEYVFMQYYRVKEPFVRHLLMRRATMCLAWVAVIDAALCCLFIFVPGKRL</sequence>
<dbReference type="SUPFAM" id="SSF48097">
    <property type="entry name" value="Regulator of G-protein signaling, RGS"/>
    <property type="match status" value="1"/>
</dbReference>
<feature type="region of interest" description="Disordered" evidence="1">
    <location>
        <begin position="131"/>
        <end position="182"/>
    </location>
</feature>
<dbReference type="InterPro" id="IPR052246">
    <property type="entry name" value="Cell_Polariz_PKAAnc"/>
</dbReference>
<evidence type="ECO:0000313" key="5">
    <source>
        <dbReference type="Proteomes" id="UP001562354"/>
    </source>
</evidence>
<dbReference type="Pfam" id="PF00615">
    <property type="entry name" value="RGS"/>
    <property type="match status" value="1"/>
</dbReference>
<dbReference type="Proteomes" id="UP001562354">
    <property type="component" value="Unassembled WGS sequence"/>
</dbReference>
<comment type="caution">
    <text evidence="4">The sequence shown here is derived from an EMBL/GenBank/DDBJ whole genome shotgun (WGS) entry which is preliminary data.</text>
</comment>
<dbReference type="InterPro" id="IPR044926">
    <property type="entry name" value="RGS_subdomain_2"/>
</dbReference>
<evidence type="ECO:0000259" key="3">
    <source>
        <dbReference type="PROSITE" id="PS50132"/>
    </source>
</evidence>
<keyword evidence="5" id="KW-1185">Reference proteome</keyword>
<reference evidence="4 5" key="1">
    <citation type="submission" date="2024-07" db="EMBL/GenBank/DDBJ databases">
        <title>Draft sequence of the Neodothiora populina.</title>
        <authorList>
            <person name="Drown D.D."/>
            <person name="Schuette U.S."/>
            <person name="Buechlein A.B."/>
            <person name="Rusch D.R."/>
            <person name="Winton L.W."/>
            <person name="Adams G.A."/>
        </authorList>
    </citation>
    <scope>NUCLEOTIDE SEQUENCE [LARGE SCALE GENOMIC DNA]</scope>
    <source>
        <strain evidence="4 5">CPC 39397</strain>
    </source>
</reference>
<dbReference type="EMBL" id="JBFMKM010000012">
    <property type="protein sequence ID" value="KAL1302080.1"/>
    <property type="molecule type" value="Genomic_DNA"/>
</dbReference>
<accession>A0ABR3P8P5</accession>
<dbReference type="GeneID" id="95976221"/>
<keyword evidence="2" id="KW-0472">Membrane</keyword>
<dbReference type="Gene3D" id="1.10.167.10">
    <property type="entry name" value="Regulator of G-protein Signalling 4, domain 2"/>
    <property type="match status" value="1"/>
</dbReference>
<dbReference type="InterPro" id="IPR016137">
    <property type="entry name" value="RGS"/>
</dbReference>
<dbReference type="SMART" id="SM00315">
    <property type="entry name" value="RGS"/>
    <property type="match status" value="1"/>
</dbReference>
<dbReference type="InterPro" id="IPR036305">
    <property type="entry name" value="RGS_sf"/>
</dbReference>
<feature type="compositionally biased region" description="Polar residues" evidence="1">
    <location>
        <begin position="160"/>
        <end position="182"/>
    </location>
</feature>
<keyword evidence="2" id="KW-0812">Transmembrane</keyword>
<organism evidence="4 5">
    <name type="scientific">Neodothiora populina</name>
    <dbReference type="NCBI Taxonomy" id="2781224"/>
    <lineage>
        <taxon>Eukaryota</taxon>
        <taxon>Fungi</taxon>
        <taxon>Dikarya</taxon>
        <taxon>Ascomycota</taxon>
        <taxon>Pezizomycotina</taxon>
        <taxon>Dothideomycetes</taxon>
        <taxon>Dothideomycetidae</taxon>
        <taxon>Dothideales</taxon>
        <taxon>Dothioraceae</taxon>
        <taxon>Neodothiora</taxon>
    </lineage>
</organism>
<protein>
    <recommendedName>
        <fullName evidence="3">RGS domain-containing protein</fullName>
    </recommendedName>
</protein>
<dbReference type="RefSeq" id="XP_069198356.1">
    <property type="nucleotide sequence ID" value="XM_069341849.1"/>
</dbReference>
<feature type="transmembrane region" description="Helical" evidence="2">
    <location>
        <begin position="347"/>
        <end position="369"/>
    </location>
</feature>
<feature type="transmembrane region" description="Helical" evidence="2">
    <location>
        <begin position="263"/>
        <end position="289"/>
    </location>
</feature>
<evidence type="ECO:0000313" key="4">
    <source>
        <dbReference type="EMBL" id="KAL1302080.1"/>
    </source>
</evidence>